<sequence>MNWIYDEVLNLIVIWAKERTIATTAKSRKSSQLNQVVYKHIMAQMVAQGVPVSLASDLHWNQMYEVAVYSGRDVSRVLGTTKTMVPYCEKLSKILKADQWFPPHWALRTAHPGAGGGGSLGGASPRVRPPRALQAW</sequence>
<evidence type="ECO:0000313" key="2">
    <source>
        <dbReference type="EMBL" id="KYO29257.1"/>
    </source>
</evidence>
<gene>
    <name evidence="2" type="ORF">Y1Q_0017910</name>
</gene>
<protein>
    <submittedName>
        <fullName evidence="2">Uncharacterized protein</fullName>
    </submittedName>
</protein>
<keyword evidence="3" id="KW-1185">Reference proteome</keyword>
<evidence type="ECO:0000256" key="1">
    <source>
        <dbReference type="SAM" id="MobiDB-lite"/>
    </source>
</evidence>
<proteinExistence type="predicted"/>
<dbReference type="AlphaFoldDB" id="A0A151MXL3"/>
<evidence type="ECO:0000313" key="3">
    <source>
        <dbReference type="Proteomes" id="UP000050525"/>
    </source>
</evidence>
<reference evidence="2 3" key="1">
    <citation type="journal article" date="2012" name="Genome Biol.">
        <title>Sequencing three crocodilian genomes to illuminate the evolution of archosaurs and amniotes.</title>
        <authorList>
            <person name="St John J.A."/>
            <person name="Braun E.L."/>
            <person name="Isberg S.R."/>
            <person name="Miles L.G."/>
            <person name="Chong A.Y."/>
            <person name="Gongora J."/>
            <person name="Dalzell P."/>
            <person name="Moran C."/>
            <person name="Bed'hom B."/>
            <person name="Abzhanov A."/>
            <person name="Burgess S.C."/>
            <person name="Cooksey A.M."/>
            <person name="Castoe T.A."/>
            <person name="Crawford N.G."/>
            <person name="Densmore L.D."/>
            <person name="Drew J.C."/>
            <person name="Edwards S.V."/>
            <person name="Faircloth B.C."/>
            <person name="Fujita M.K."/>
            <person name="Greenwold M.J."/>
            <person name="Hoffmann F.G."/>
            <person name="Howard J.M."/>
            <person name="Iguchi T."/>
            <person name="Janes D.E."/>
            <person name="Khan S.Y."/>
            <person name="Kohno S."/>
            <person name="de Koning A.J."/>
            <person name="Lance S.L."/>
            <person name="McCarthy F.M."/>
            <person name="McCormack J.E."/>
            <person name="Merchant M.E."/>
            <person name="Peterson D.G."/>
            <person name="Pollock D.D."/>
            <person name="Pourmand N."/>
            <person name="Raney B.J."/>
            <person name="Roessler K.A."/>
            <person name="Sanford J.R."/>
            <person name="Sawyer R.H."/>
            <person name="Schmidt C.J."/>
            <person name="Triplett E.W."/>
            <person name="Tuberville T.D."/>
            <person name="Venegas-Anaya M."/>
            <person name="Howard J.T."/>
            <person name="Jarvis E.D."/>
            <person name="Guillette L.J.Jr."/>
            <person name="Glenn T.C."/>
            <person name="Green R.E."/>
            <person name="Ray D.A."/>
        </authorList>
    </citation>
    <scope>NUCLEOTIDE SEQUENCE [LARGE SCALE GENOMIC DNA]</scope>
    <source>
        <strain evidence="2">KSC_2009_1</strain>
    </source>
</reference>
<dbReference type="Proteomes" id="UP000050525">
    <property type="component" value="Unassembled WGS sequence"/>
</dbReference>
<accession>A0A151MXL3</accession>
<organism evidence="2 3">
    <name type="scientific">Alligator mississippiensis</name>
    <name type="common">American alligator</name>
    <dbReference type="NCBI Taxonomy" id="8496"/>
    <lineage>
        <taxon>Eukaryota</taxon>
        <taxon>Metazoa</taxon>
        <taxon>Chordata</taxon>
        <taxon>Craniata</taxon>
        <taxon>Vertebrata</taxon>
        <taxon>Euteleostomi</taxon>
        <taxon>Archelosauria</taxon>
        <taxon>Archosauria</taxon>
        <taxon>Crocodylia</taxon>
        <taxon>Alligatoridae</taxon>
        <taxon>Alligatorinae</taxon>
        <taxon>Alligator</taxon>
    </lineage>
</organism>
<comment type="caution">
    <text evidence="2">The sequence shown here is derived from an EMBL/GenBank/DDBJ whole genome shotgun (WGS) entry which is preliminary data.</text>
</comment>
<name>A0A151MXL3_ALLMI</name>
<dbReference type="EMBL" id="AKHW03004704">
    <property type="protein sequence ID" value="KYO29257.1"/>
    <property type="molecule type" value="Genomic_DNA"/>
</dbReference>
<feature type="region of interest" description="Disordered" evidence="1">
    <location>
        <begin position="112"/>
        <end position="136"/>
    </location>
</feature>